<dbReference type="RefSeq" id="WP_151646706.1">
    <property type="nucleotide sequence ID" value="NZ_WBVY01000004.1"/>
</dbReference>
<evidence type="ECO:0000256" key="1">
    <source>
        <dbReference type="SAM" id="MobiDB-lite"/>
    </source>
</evidence>
<reference evidence="2 3" key="1">
    <citation type="submission" date="2019-09" db="EMBL/GenBank/DDBJ databases">
        <title>Taxonomic organization of the family Brucellaceae based on a phylogenomic approach.</title>
        <authorList>
            <person name="Leclercq S."/>
            <person name="Cloeckaert A."/>
            <person name="Zygmunt M.S."/>
        </authorList>
    </citation>
    <scope>NUCLEOTIDE SEQUENCE [LARGE SCALE GENOMIC DNA]</scope>
    <source>
        <strain evidence="2 3">TA93</strain>
    </source>
</reference>
<evidence type="ECO:0000313" key="3">
    <source>
        <dbReference type="Proteomes" id="UP000460650"/>
    </source>
</evidence>
<proteinExistence type="predicted"/>
<dbReference type="Proteomes" id="UP000460650">
    <property type="component" value="Unassembled WGS sequence"/>
</dbReference>
<feature type="region of interest" description="Disordered" evidence="1">
    <location>
        <begin position="51"/>
        <end position="85"/>
    </location>
</feature>
<dbReference type="EMBL" id="WBVY01000004">
    <property type="protein sequence ID" value="KAB2655915.1"/>
    <property type="molecule type" value="Genomic_DNA"/>
</dbReference>
<accession>A0A7V8B1D2</accession>
<organism evidence="2 3">
    <name type="scientific">Brucella tritici</name>
    <dbReference type="NCBI Taxonomy" id="94626"/>
    <lineage>
        <taxon>Bacteria</taxon>
        <taxon>Pseudomonadati</taxon>
        <taxon>Pseudomonadota</taxon>
        <taxon>Alphaproteobacteria</taxon>
        <taxon>Hyphomicrobiales</taxon>
        <taxon>Brucellaceae</taxon>
        <taxon>Brucella/Ochrobactrum group</taxon>
        <taxon>Brucella</taxon>
    </lineage>
</organism>
<gene>
    <name evidence="2" type="ORF">F9K94_15420</name>
</gene>
<name>A0A7V8B1D2_9HYPH</name>
<evidence type="ECO:0000313" key="2">
    <source>
        <dbReference type="EMBL" id="KAB2655915.1"/>
    </source>
</evidence>
<comment type="caution">
    <text evidence="2">The sequence shown here is derived from an EMBL/GenBank/DDBJ whole genome shotgun (WGS) entry which is preliminary data.</text>
</comment>
<evidence type="ECO:0008006" key="4">
    <source>
        <dbReference type="Google" id="ProtNLM"/>
    </source>
</evidence>
<dbReference type="AlphaFoldDB" id="A0A7V8B1D2"/>
<protein>
    <recommendedName>
        <fullName evidence="4">Transposase</fullName>
    </recommendedName>
</protein>
<sequence length="85" mass="8987">MSAPRLTSTDKGNILSAYVSGEPIKSISERFGVHPSYPGLLAKRRGLFLRSSATPQAPRTADEESLTGHVTSTGEAPFSERGAAI</sequence>